<sequence length="134" mass="15374">SEFESRGSRSGMCMVDITFERGSFYCGKLMYYNKLFLKREDHQVPSFPVACFFSKKHRRIELIEFSRRISQAVAGIGASWEDRRVRSVVRDGEIGLDGLLESPLFEQATVLRCEVHLRKNCTESLDDEGNKVAT</sequence>
<reference evidence="1" key="1">
    <citation type="submission" date="2023-10" db="EMBL/GenBank/DDBJ databases">
        <title>Genome assembly of Pristionchus species.</title>
        <authorList>
            <person name="Yoshida K."/>
            <person name="Sommer R.J."/>
        </authorList>
    </citation>
    <scope>NUCLEOTIDE SEQUENCE</scope>
    <source>
        <strain evidence="1">RS5133</strain>
    </source>
</reference>
<keyword evidence="2" id="KW-1185">Reference proteome</keyword>
<name>A0AAV5W1P6_9BILA</name>
<feature type="non-terminal residue" evidence="1">
    <location>
        <position position="134"/>
    </location>
</feature>
<gene>
    <name evidence="1" type="ORF">PFISCL1PPCAC_15700</name>
</gene>
<evidence type="ECO:0000313" key="1">
    <source>
        <dbReference type="EMBL" id="GMT24403.1"/>
    </source>
</evidence>
<accession>A0AAV5W1P6</accession>
<feature type="non-terminal residue" evidence="1">
    <location>
        <position position="1"/>
    </location>
</feature>
<comment type="caution">
    <text evidence="1">The sequence shown here is derived from an EMBL/GenBank/DDBJ whole genome shotgun (WGS) entry which is preliminary data.</text>
</comment>
<dbReference type="Proteomes" id="UP001432322">
    <property type="component" value="Unassembled WGS sequence"/>
</dbReference>
<organism evidence="1 2">
    <name type="scientific">Pristionchus fissidentatus</name>
    <dbReference type="NCBI Taxonomy" id="1538716"/>
    <lineage>
        <taxon>Eukaryota</taxon>
        <taxon>Metazoa</taxon>
        <taxon>Ecdysozoa</taxon>
        <taxon>Nematoda</taxon>
        <taxon>Chromadorea</taxon>
        <taxon>Rhabditida</taxon>
        <taxon>Rhabditina</taxon>
        <taxon>Diplogasteromorpha</taxon>
        <taxon>Diplogasteroidea</taxon>
        <taxon>Neodiplogasteridae</taxon>
        <taxon>Pristionchus</taxon>
    </lineage>
</organism>
<dbReference type="AlphaFoldDB" id="A0AAV5W1P6"/>
<proteinExistence type="predicted"/>
<dbReference type="EMBL" id="BTSY01000004">
    <property type="protein sequence ID" value="GMT24403.1"/>
    <property type="molecule type" value="Genomic_DNA"/>
</dbReference>
<evidence type="ECO:0000313" key="2">
    <source>
        <dbReference type="Proteomes" id="UP001432322"/>
    </source>
</evidence>
<protein>
    <submittedName>
        <fullName evidence="1">Uncharacterized protein</fullName>
    </submittedName>
</protein>